<organism evidence="1 2">
    <name type="scientific">Paenibacillus algorifonticola</name>
    <dbReference type="NCBI Taxonomy" id="684063"/>
    <lineage>
        <taxon>Bacteria</taxon>
        <taxon>Bacillati</taxon>
        <taxon>Bacillota</taxon>
        <taxon>Bacilli</taxon>
        <taxon>Bacillales</taxon>
        <taxon>Paenibacillaceae</taxon>
        <taxon>Paenibacillus</taxon>
    </lineage>
</organism>
<gene>
    <name evidence="1" type="ORF">SAMN04487969_101502</name>
</gene>
<dbReference type="EMBL" id="FONN01000001">
    <property type="protein sequence ID" value="SFE18097.1"/>
    <property type="molecule type" value="Genomic_DNA"/>
</dbReference>
<evidence type="ECO:0000313" key="1">
    <source>
        <dbReference type="EMBL" id="SFE18097.1"/>
    </source>
</evidence>
<dbReference type="PANTHER" id="PTHR14097">
    <property type="entry name" value="OXIDOREDUCTASE HTATIP2"/>
    <property type="match status" value="1"/>
</dbReference>
<dbReference type="Proteomes" id="UP000183410">
    <property type="component" value="Unassembled WGS sequence"/>
</dbReference>
<dbReference type="AlphaFoldDB" id="A0A1I1YET7"/>
<protein>
    <submittedName>
        <fullName evidence="1">Uncharacterized protein</fullName>
    </submittedName>
</protein>
<dbReference type="SUPFAM" id="SSF51735">
    <property type="entry name" value="NAD(P)-binding Rossmann-fold domains"/>
    <property type="match status" value="1"/>
</dbReference>
<dbReference type="RefSeq" id="WP_231594344.1">
    <property type="nucleotide sequence ID" value="NZ_FONN01000001.1"/>
</dbReference>
<proteinExistence type="predicted"/>
<name>A0A1I1YET7_9BACL</name>
<evidence type="ECO:0000313" key="2">
    <source>
        <dbReference type="Proteomes" id="UP000183410"/>
    </source>
</evidence>
<keyword evidence="2" id="KW-1185">Reference proteome</keyword>
<sequence>MTLSVAETLAELNPQMTFIYVSGSGTDSSEKGRTMWARVKGETENALLRLPFKAAYMFRPGVITPLHGIKSKTKIYQFLYDILKPLHPLLMKLDSVLTSEQLGKAMIQAASNGYPKPHIESKELKQLSGASS</sequence>
<dbReference type="Gene3D" id="3.40.50.720">
    <property type="entry name" value="NAD(P)-binding Rossmann-like Domain"/>
    <property type="match status" value="1"/>
</dbReference>
<reference evidence="2" key="1">
    <citation type="submission" date="2016-10" db="EMBL/GenBank/DDBJ databases">
        <authorList>
            <person name="Varghese N."/>
            <person name="Submissions S."/>
        </authorList>
    </citation>
    <scope>NUCLEOTIDE SEQUENCE [LARGE SCALE GENOMIC DNA]</scope>
    <source>
        <strain evidence="2">CGMCC 1.10223</strain>
    </source>
</reference>
<dbReference type="PANTHER" id="PTHR14097:SF8">
    <property type="entry name" value="NAD(P)-BINDING DOMAIN-CONTAINING PROTEIN"/>
    <property type="match status" value="1"/>
</dbReference>
<dbReference type="InterPro" id="IPR036291">
    <property type="entry name" value="NAD(P)-bd_dom_sf"/>
</dbReference>
<accession>A0A1I1YET7</accession>